<dbReference type="EMBL" id="AFUV01000004">
    <property type="protein sequence ID" value="EGV07190.1"/>
    <property type="molecule type" value="Genomic_DNA"/>
</dbReference>
<dbReference type="AlphaFoldDB" id="F9Q6R9"/>
<name>F9Q6R9_9PAST</name>
<sequence>MLIRNNKKPHHFGGVLASQINYLIASFNALPETNAGTLDAAILISAPVCGLRPVRAARWFTLNVPKPINCTGSPFLRLAVIASKVASKAALACFYLILLHLQLHRLNLFCS</sequence>
<dbReference type="Proteomes" id="UP000006235">
    <property type="component" value="Unassembled WGS sequence"/>
</dbReference>
<organism evidence="1 2">
    <name type="scientific">Haemophilus pittmaniae HK 85</name>
    <dbReference type="NCBI Taxonomy" id="1035188"/>
    <lineage>
        <taxon>Bacteria</taxon>
        <taxon>Pseudomonadati</taxon>
        <taxon>Pseudomonadota</taxon>
        <taxon>Gammaproteobacteria</taxon>
        <taxon>Pasteurellales</taxon>
        <taxon>Pasteurellaceae</taxon>
        <taxon>Haemophilus</taxon>
    </lineage>
</organism>
<comment type="caution">
    <text evidence="1">The sequence shown here is derived from an EMBL/GenBank/DDBJ whole genome shotgun (WGS) entry which is preliminary data.</text>
</comment>
<proteinExistence type="predicted"/>
<protein>
    <submittedName>
        <fullName evidence="1">Uncharacterized protein</fullName>
    </submittedName>
</protein>
<accession>F9Q6R9</accession>
<evidence type="ECO:0000313" key="2">
    <source>
        <dbReference type="Proteomes" id="UP000006235"/>
    </source>
</evidence>
<reference evidence="1 2" key="1">
    <citation type="submission" date="2011-07" db="EMBL/GenBank/DDBJ databases">
        <authorList>
            <person name="Harkins D.M."/>
            <person name="Madupu R."/>
            <person name="Durkin A.S."/>
            <person name="Torralba M."/>
            <person name="Methe B."/>
            <person name="Sutton G.G."/>
            <person name="Nelson K.E."/>
        </authorList>
    </citation>
    <scope>NUCLEOTIDE SEQUENCE [LARGE SCALE GENOMIC DNA]</scope>
    <source>
        <strain evidence="1 2">HK 85</strain>
    </source>
</reference>
<evidence type="ECO:0000313" key="1">
    <source>
        <dbReference type="EMBL" id="EGV07190.1"/>
    </source>
</evidence>
<gene>
    <name evidence="1" type="ORF">HMPREF9952_2334</name>
</gene>